<dbReference type="EMBL" id="JNFQ01000002">
    <property type="protein sequence ID" value="KFG72906.1"/>
    <property type="molecule type" value="Genomic_DNA"/>
</dbReference>
<evidence type="ECO:0000313" key="2">
    <source>
        <dbReference type="EMBL" id="KFG72906.1"/>
    </source>
</evidence>
<accession>A0A086MVI8</accession>
<name>A0A086MVI8_9ACTN</name>
<dbReference type="Proteomes" id="UP000029095">
    <property type="component" value="Unassembled WGS sequence"/>
</dbReference>
<feature type="chain" id="PRO_5038334306" description="Lipoprotein" evidence="1">
    <location>
        <begin position="30"/>
        <end position="168"/>
    </location>
</feature>
<keyword evidence="3" id="KW-1185">Reference proteome</keyword>
<dbReference type="HOGENOM" id="CLU_1585560_0_0_11"/>
<dbReference type="PROSITE" id="PS51257">
    <property type="entry name" value="PROKAR_LIPOPROTEIN"/>
    <property type="match status" value="1"/>
</dbReference>
<protein>
    <recommendedName>
        <fullName evidence="4">Lipoprotein</fullName>
    </recommendedName>
</protein>
<comment type="caution">
    <text evidence="2">The sequence shown here is derived from an EMBL/GenBank/DDBJ whole genome shotgun (WGS) entry which is preliminary data.</text>
</comment>
<gene>
    <name evidence="2" type="ORF">FM21_18765</name>
</gene>
<dbReference type="STRING" id="1915400.FM21_18765"/>
<dbReference type="Gene3D" id="3.40.190.10">
    <property type="entry name" value="Periplasmic binding protein-like II"/>
    <property type="match status" value="1"/>
</dbReference>
<sequence length="168" mass="17440">MPLCTSRARRARLSLLTAGTASLALLATACGGSGAGGSSSAPENFDYLSVTENTTVKTELTTMSKDACKAANDALPLKVETVPQASLDQKLQLLAGQDALPVQFAAGNAPALTQQLAKSGKVADLEAKLKELGVLDQLEPAAVSTIKALYGGELQVLPYEYNIEGILY</sequence>
<organism evidence="2 3">
    <name type="scientific">Streptomyces mutabilis</name>
    <dbReference type="NCBI Taxonomy" id="67332"/>
    <lineage>
        <taxon>Bacteria</taxon>
        <taxon>Bacillati</taxon>
        <taxon>Actinomycetota</taxon>
        <taxon>Actinomycetes</taxon>
        <taxon>Kitasatosporales</taxon>
        <taxon>Streptomycetaceae</taxon>
        <taxon>Streptomyces</taxon>
    </lineage>
</organism>
<dbReference type="RefSeq" id="WP_043382933.1">
    <property type="nucleotide sequence ID" value="NZ_KN039947.1"/>
</dbReference>
<keyword evidence="1" id="KW-0732">Signal</keyword>
<evidence type="ECO:0000313" key="3">
    <source>
        <dbReference type="Proteomes" id="UP000029095"/>
    </source>
</evidence>
<dbReference type="AlphaFoldDB" id="A0A086MVI8"/>
<proteinExistence type="predicted"/>
<evidence type="ECO:0008006" key="4">
    <source>
        <dbReference type="Google" id="ProtNLM"/>
    </source>
</evidence>
<reference evidence="2 3" key="1">
    <citation type="submission" date="2014-05" db="EMBL/GenBank/DDBJ databases">
        <title>Complete genome sequence of the Streptomyces mutabilis TRM45540.</title>
        <authorList>
            <person name="Luo X."/>
            <person name="Zhang L."/>
        </authorList>
    </citation>
    <scope>NUCLEOTIDE SEQUENCE [LARGE SCALE GENOMIC DNA]</scope>
    <source>
        <strain evidence="2 3">TRM45540</strain>
    </source>
</reference>
<dbReference type="SUPFAM" id="SSF53850">
    <property type="entry name" value="Periplasmic binding protein-like II"/>
    <property type="match status" value="1"/>
</dbReference>
<evidence type="ECO:0000256" key="1">
    <source>
        <dbReference type="SAM" id="SignalP"/>
    </source>
</evidence>
<feature type="signal peptide" evidence="1">
    <location>
        <begin position="1"/>
        <end position="29"/>
    </location>
</feature>